<dbReference type="NCBIfam" id="NF008006">
    <property type="entry name" value="PRK10735.1"/>
    <property type="match status" value="1"/>
</dbReference>
<dbReference type="PANTHER" id="PTHR30624">
    <property type="entry name" value="UNCHARACTERIZED PROTEIN TLDD AND PMBA"/>
    <property type="match status" value="1"/>
</dbReference>
<accession>A0ABS6SB87</accession>
<keyword evidence="4" id="KW-0482">Metalloprotease</keyword>
<dbReference type="Proteomes" id="UP000722336">
    <property type="component" value="Unassembled WGS sequence"/>
</dbReference>
<sequence>MTETPHARAADPAELLYADTDLDPSRLPDVVADVLSGTDDGELYVQNAVSESFVFDDGRLKKAGYDHMRGFGLRGLAGEKTAFAHSNVLSEAAIRRAGETVGLAARGHDAIIAPSPRRTNRSLYGANSPIDATPFADKIGLLGRIDAAARARDPRVHQVSVSMMASHSAVEIVRADGFTARDIRPLVRMNIEIVVDANGRRERGYHGIGGRYDLEQLMDEASWQRGIDIALAQALVNLESVAAPAGEMNVVMGPGWCGVLLHEAVGHGLEGDFNRKGQSTFSGRIGERVAAKGVTIVDNGAMEARRGSLSIDDEGTPTEETVLIEDGVLVGYMQDRLNARLMDTAPTGNGRRESYAHAPMPRMTNTYMLGGEAAPEDIIKRAGDGIYAKSFGGGQVDITSGKFVFSLTEAYRIEGGKLGAPIKGATLIGNGPDVMKRVTAIGNDFALDEGVGICGKGGQSVPAGVGQPTLLAEGLTVGGTAA</sequence>
<feature type="domain" description="Metalloprotease TldD/E N-terminal" evidence="1">
    <location>
        <begin position="42"/>
        <end position="99"/>
    </location>
</feature>
<evidence type="ECO:0000259" key="1">
    <source>
        <dbReference type="Pfam" id="PF01523"/>
    </source>
</evidence>
<dbReference type="InterPro" id="IPR045570">
    <property type="entry name" value="Metalloprtase-TldD/E_cen_dom"/>
</dbReference>
<dbReference type="PIRSF" id="PIRSF004919">
    <property type="entry name" value="TldD"/>
    <property type="match status" value="1"/>
</dbReference>
<reference evidence="4 5" key="1">
    <citation type="submission" date="2021-04" db="EMBL/GenBank/DDBJ databases">
        <authorList>
            <person name="Pira H."/>
            <person name="Risdian C."/>
            <person name="Wink J."/>
        </authorList>
    </citation>
    <scope>NUCLEOTIDE SEQUENCE [LARGE SCALE GENOMIC DNA]</scope>
    <source>
        <strain evidence="4 5">WHA3</strain>
    </source>
</reference>
<dbReference type="InterPro" id="IPR045569">
    <property type="entry name" value="Metalloprtase-TldD/E_C"/>
</dbReference>
<dbReference type="Pfam" id="PF01523">
    <property type="entry name" value="PmbA_TldD_1st"/>
    <property type="match status" value="1"/>
</dbReference>
<keyword evidence="4" id="KW-0645">Protease</keyword>
<dbReference type="EMBL" id="JAGSPA010000001">
    <property type="protein sequence ID" value="MBV7255348.1"/>
    <property type="molecule type" value="Genomic_DNA"/>
</dbReference>
<keyword evidence="5" id="KW-1185">Reference proteome</keyword>
<dbReference type="RefSeq" id="WP_218443644.1">
    <property type="nucleotide sequence ID" value="NZ_JAGSPA010000001.1"/>
</dbReference>
<gene>
    <name evidence="4" type="primary">tldD</name>
    <name evidence="4" type="ORF">KCG44_00970</name>
</gene>
<dbReference type="PANTHER" id="PTHR30624:SF4">
    <property type="entry name" value="METALLOPROTEASE TLDD"/>
    <property type="match status" value="1"/>
</dbReference>
<organism evidence="4 5">
    <name type="scientific">Pacificimonas pallii</name>
    <dbReference type="NCBI Taxonomy" id="2827236"/>
    <lineage>
        <taxon>Bacteria</taxon>
        <taxon>Pseudomonadati</taxon>
        <taxon>Pseudomonadota</taxon>
        <taxon>Alphaproteobacteria</taxon>
        <taxon>Sphingomonadales</taxon>
        <taxon>Sphingosinicellaceae</taxon>
        <taxon>Pacificimonas</taxon>
    </lineage>
</organism>
<dbReference type="InterPro" id="IPR025502">
    <property type="entry name" value="TldD"/>
</dbReference>
<comment type="caution">
    <text evidence="4">The sequence shown here is derived from an EMBL/GenBank/DDBJ whole genome shotgun (WGS) entry which is preliminary data.</text>
</comment>
<dbReference type="Pfam" id="PF19289">
    <property type="entry name" value="PmbA_TldD_3rd"/>
    <property type="match status" value="1"/>
</dbReference>
<dbReference type="Pfam" id="PF19290">
    <property type="entry name" value="PmbA_TldD_2nd"/>
    <property type="match status" value="1"/>
</dbReference>
<evidence type="ECO:0000313" key="5">
    <source>
        <dbReference type="Proteomes" id="UP000722336"/>
    </source>
</evidence>
<protein>
    <submittedName>
        <fullName evidence="4">Metalloprotease TldD</fullName>
        <ecNumber evidence="4">3.4.24.-</ecNumber>
    </submittedName>
</protein>
<evidence type="ECO:0000313" key="4">
    <source>
        <dbReference type="EMBL" id="MBV7255348.1"/>
    </source>
</evidence>
<proteinExistence type="predicted"/>
<evidence type="ECO:0000259" key="3">
    <source>
        <dbReference type="Pfam" id="PF19290"/>
    </source>
</evidence>
<feature type="domain" description="Metalloprotease TldD/E central" evidence="3">
    <location>
        <begin position="129"/>
        <end position="237"/>
    </location>
</feature>
<dbReference type="InterPro" id="IPR002510">
    <property type="entry name" value="Metalloprtase-TldD/E_N"/>
</dbReference>
<dbReference type="GO" id="GO:0008237">
    <property type="term" value="F:metallopeptidase activity"/>
    <property type="evidence" value="ECO:0007669"/>
    <property type="project" value="UniProtKB-KW"/>
</dbReference>
<keyword evidence="4" id="KW-0378">Hydrolase</keyword>
<evidence type="ECO:0000259" key="2">
    <source>
        <dbReference type="Pfam" id="PF19289"/>
    </source>
</evidence>
<feature type="domain" description="Metalloprotease TldD/E C-terminal" evidence="2">
    <location>
        <begin position="246"/>
        <end position="479"/>
    </location>
</feature>
<dbReference type="EC" id="3.4.24.-" evidence="4"/>
<dbReference type="InterPro" id="IPR051463">
    <property type="entry name" value="Peptidase_U62_metallo"/>
</dbReference>
<name>A0ABS6SB87_9SPHN</name>